<dbReference type="Gene3D" id="2.30.30.400">
    <property type="entry name" value="Rof-like"/>
    <property type="match status" value="1"/>
</dbReference>
<dbReference type="InterPro" id="IPR038626">
    <property type="entry name" value="Rof-like_sf"/>
</dbReference>
<dbReference type="InterPro" id="IPR023534">
    <property type="entry name" value="Rof/RNase_P-like"/>
</dbReference>
<evidence type="ECO:0000313" key="2">
    <source>
        <dbReference type="Proteomes" id="UP000585050"/>
    </source>
</evidence>
<dbReference type="SUPFAM" id="SSF101744">
    <property type="entry name" value="Rof/RNase P subunit-like"/>
    <property type="match status" value="1"/>
</dbReference>
<dbReference type="RefSeq" id="WP_168881924.1">
    <property type="nucleotide sequence ID" value="NZ_JABAIL010000002.1"/>
</dbReference>
<sequence length="78" mass="8817">MGKSNSDNSYRPISCTVYDHYEIWAMRGTLLAISYNNHSVQTKIHTLKVVDKVEYAVLDNGDTVRLDEIDKIAPVSES</sequence>
<evidence type="ECO:0008006" key="3">
    <source>
        <dbReference type="Google" id="ProtNLM"/>
    </source>
</evidence>
<organism evidence="1 2">
    <name type="scientific">Flammeovirga agarivorans</name>
    <dbReference type="NCBI Taxonomy" id="2726742"/>
    <lineage>
        <taxon>Bacteria</taxon>
        <taxon>Pseudomonadati</taxon>
        <taxon>Bacteroidota</taxon>
        <taxon>Cytophagia</taxon>
        <taxon>Cytophagales</taxon>
        <taxon>Flammeovirgaceae</taxon>
        <taxon>Flammeovirga</taxon>
    </lineage>
</organism>
<protein>
    <recommendedName>
        <fullName evidence="3">Rho-binding antiterminator</fullName>
    </recommendedName>
</protein>
<reference evidence="1 2" key="1">
    <citation type="submission" date="2020-04" db="EMBL/GenBank/DDBJ databases">
        <title>Flammeovirga sp. SR4, a novel species isolated from seawater.</title>
        <authorList>
            <person name="Wang X."/>
        </authorList>
    </citation>
    <scope>NUCLEOTIDE SEQUENCE [LARGE SCALE GENOMIC DNA]</scope>
    <source>
        <strain evidence="1 2">SR4</strain>
    </source>
</reference>
<name>A0A7X8SJ65_9BACT</name>
<dbReference type="AlphaFoldDB" id="A0A7X8SJ65"/>
<proteinExistence type="predicted"/>
<dbReference type="Proteomes" id="UP000585050">
    <property type="component" value="Unassembled WGS sequence"/>
</dbReference>
<evidence type="ECO:0000313" key="1">
    <source>
        <dbReference type="EMBL" id="NLR91228.1"/>
    </source>
</evidence>
<gene>
    <name evidence="1" type="ORF">HGP29_08415</name>
</gene>
<dbReference type="EMBL" id="JABAIL010000002">
    <property type="protein sequence ID" value="NLR91228.1"/>
    <property type="molecule type" value="Genomic_DNA"/>
</dbReference>
<comment type="caution">
    <text evidence="1">The sequence shown here is derived from an EMBL/GenBank/DDBJ whole genome shotgun (WGS) entry which is preliminary data.</text>
</comment>
<keyword evidence="2" id="KW-1185">Reference proteome</keyword>
<accession>A0A7X8SJ65</accession>